<dbReference type="EMBL" id="BMGY01000014">
    <property type="protein sequence ID" value="GGH85205.1"/>
    <property type="molecule type" value="Genomic_DNA"/>
</dbReference>
<name>A0ABQ2A6M2_9BACT</name>
<dbReference type="PANTHER" id="PTHR43135">
    <property type="entry name" value="ALPHA-D-RIBOSE 1-METHYLPHOSPHONATE 5-TRIPHOSPHATE DIPHOSPHATASE"/>
    <property type="match status" value="1"/>
</dbReference>
<dbReference type="InterPro" id="IPR006680">
    <property type="entry name" value="Amidohydro-rel"/>
</dbReference>
<accession>A0ABQ2A6M2</accession>
<proteinExistence type="predicted"/>
<dbReference type="Proteomes" id="UP000637774">
    <property type="component" value="Unassembled WGS sequence"/>
</dbReference>
<dbReference type="SUPFAM" id="SSF51338">
    <property type="entry name" value="Composite domain of metallo-dependent hydrolases"/>
    <property type="match status" value="1"/>
</dbReference>
<dbReference type="PANTHER" id="PTHR43135:SF3">
    <property type="entry name" value="ALPHA-D-RIBOSE 1-METHYLPHOSPHONATE 5-TRIPHOSPHATE DIPHOSPHATASE"/>
    <property type="match status" value="1"/>
</dbReference>
<dbReference type="InterPro" id="IPR032466">
    <property type="entry name" value="Metal_Hydrolase"/>
</dbReference>
<feature type="domain" description="Amidohydrolase-related" evidence="1">
    <location>
        <begin position="96"/>
        <end position="444"/>
    </location>
</feature>
<dbReference type="InterPro" id="IPR057744">
    <property type="entry name" value="OTAase-like"/>
</dbReference>
<organism evidence="2 3">
    <name type="scientific">Hymenobacter frigidus</name>
    <dbReference type="NCBI Taxonomy" id="1524095"/>
    <lineage>
        <taxon>Bacteria</taxon>
        <taxon>Pseudomonadati</taxon>
        <taxon>Bacteroidota</taxon>
        <taxon>Cytophagia</taxon>
        <taxon>Cytophagales</taxon>
        <taxon>Hymenobacteraceae</taxon>
        <taxon>Hymenobacter</taxon>
    </lineage>
</organism>
<protein>
    <submittedName>
        <fullName evidence="2">Xaa-Pro dipeptidase</fullName>
    </submittedName>
</protein>
<dbReference type="Gene3D" id="2.30.40.10">
    <property type="entry name" value="Urease, subunit C, domain 1"/>
    <property type="match status" value="1"/>
</dbReference>
<dbReference type="Gene3D" id="3.20.20.140">
    <property type="entry name" value="Metal-dependent hydrolases"/>
    <property type="match status" value="1"/>
</dbReference>
<sequence>MRSRYEPRCTLAAPKRKRMTRKSIPAWATAALLLLAPAAFAQKTYLHCGRLLDVRSGKLLTQQTIVVERDRITAVQSGYTAAAGPQDKVVNLENRTVLPGLIDTHVHLESSPSRNSFREGFTLNPADVAFRAQGNALTTLRAGFTTVRDCGGSGVNTSLREAVAQRLVPGPRIYSAGMAISATGGHMDETDGLSEDQITKAGHPINLANGPDQCRQAVREQFKRGADLIKIASTGGVLDLSKDGTGAQYSEEEIRAIVETAKDLGMRVACHAHGAEGIKRAIRAGVTSIDHGSLMDDEAIKLMAKNRTWYVPTLIAGKSVADTARLRPGYFPPVIAAKALNVGTKMQGTFSRAIKGGVRVAFGTDAGVFRHGQNAREFGYMTEAGMSPLDAIRTATLNAAELLGETADLGAIEAGKYADIVALDGDPLQDITALMRPTFVMKSGVAYRQE</sequence>
<dbReference type="InterPro" id="IPR011059">
    <property type="entry name" value="Metal-dep_hydrolase_composite"/>
</dbReference>
<evidence type="ECO:0000259" key="1">
    <source>
        <dbReference type="Pfam" id="PF01979"/>
    </source>
</evidence>
<comment type="caution">
    <text evidence="2">The sequence shown here is derived from an EMBL/GenBank/DDBJ whole genome shotgun (WGS) entry which is preliminary data.</text>
</comment>
<gene>
    <name evidence="2" type="ORF">GCM10011495_18900</name>
</gene>
<reference evidence="3" key="1">
    <citation type="journal article" date="2019" name="Int. J. Syst. Evol. Microbiol.">
        <title>The Global Catalogue of Microorganisms (GCM) 10K type strain sequencing project: providing services to taxonomists for standard genome sequencing and annotation.</title>
        <authorList>
            <consortium name="The Broad Institute Genomics Platform"/>
            <consortium name="The Broad Institute Genome Sequencing Center for Infectious Disease"/>
            <person name="Wu L."/>
            <person name="Ma J."/>
        </authorList>
    </citation>
    <scope>NUCLEOTIDE SEQUENCE [LARGE SCALE GENOMIC DNA]</scope>
    <source>
        <strain evidence="3">CGMCC 1.14966</strain>
    </source>
</reference>
<dbReference type="SUPFAM" id="SSF51556">
    <property type="entry name" value="Metallo-dependent hydrolases"/>
    <property type="match status" value="1"/>
</dbReference>
<dbReference type="CDD" id="cd01299">
    <property type="entry name" value="Met_dep_hydrolase_A"/>
    <property type="match status" value="1"/>
</dbReference>
<dbReference type="InterPro" id="IPR051781">
    <property type="entry name" value="Metallo-dep_Hydrolase"/>
</dbReference>
<evidence type="ECO:0000313" key="2">
    <source>
        <dbReference type="EMBL" id="GGH85205.1"/>
    </source>
</evidence>
<keyword evidence="3" id="KW-1185">Reference proteome</keyword>
<dbReference type="Pfam" id="PF01979">
    <property type="entry name" value="Amidohydro_1"/>
    <property type="match status" value="1"/>
</dbReference>
<evidence type="ECO:0000313" key="3">
    <source>
        <dbReference type="Proteomes" id="UP000637774"/>
    </source>
</evidence>